<evidence type="ECO:0000256" key="2">
    <source>
        <dbReference type="ARBA" id="ARBA00022679"/>
    </source>
</evidence>
<dbReference type="Gene3D" id="3.30.420.40">
    <property type="match status" value="2"/>
</dbReference>
<dbReference type="InterPro" id="IPR043129">
    <property type="entry name" value="ATPase_NBD"/>
</dbReference>
<dbReference type="PANTHER" id="PTHR43095:SF5">
    <property type="entry name" value="XYLULOSE KINASE"/>
    <property type="match status" value="1"/>
</dbReference>
<dbReference type="PIRSF" id="PIRSF000538">
    <property type="entry name" value="GlpK"/>
    <property type="match status" value="1"/>
</dbReference>
<proteinExistence type="inferred from homology"/>
<evidence type="ECO:0000259" key="5">
    <source>
        <dbReference type="Pfam" id="PF02782"/>
    </source>
</evidence>
<dbReference type="GO" id="GO:0016301">
    <property type="term" value="F:kinase activity"/>
    <property type="evidence" value="ECO:0007669"/>
    <property type="project" value="UniProtKB-KW"/>
</dbReference>
<protein>
    <submittedName>
        <fullName evidence="6">Xylulose kinase</fullName>
    </submittedName>
</protein>
<dbReference type="GO" id="GO:0005975">
    <property type="term" value="P:carbohydrate metabolic process"/>
    <property type="evidence" value="ECO:0007669"/>
    <property type="project" value="InterPro"/>
</dbReference>
<evidence type="ECO:0000256" key="1">
    <source>
        <dbReference type="ARBA" id="ARBA00009156"/>
    </source>
</evidence>
<gene>
    <name evidence="6" type="ORF">FE782_24635</name>
</gene>
<organism evidence="6 7">
    <name type="scientific">Paenibacillus antri</name>
    <dbReference type="NCBI Taxonomy" id="2582848"/>
    <lineage>
        <taxon>Bacteria</taxon>
        <taxon>Bacillati</taxon>
        <taxon>Bacillota</taxon>
        <taxon>Bacilli</taxon>
        <taxon>Bacillales</taxon>
        <taxon>Paenibacillaceae</taxon>
        <taxon>Paenibacillus</taxon>
    </lineage>
</organism>
<keyword evidence="3 6" id="KW-0418">Kinase</keyword>
<feature type="domain" description="Carbohydrate kinase FGGY N-terminal" evidence="4">
    <location>
        <begin position="22"/>
        <end position="264"/>
    </location>
</feature>
<dbReference type="CDD" id="cd00366">
    <property type="entry name" value="ASKHA_NBD_FGGY"/>
    <property type="match status" value="1"/>
</dbReference>
<evidence type="ECO:0000313" key="7">
    <source>
        <dbReference type="Proteomes" id="UP000309676"/>
    </source>
</evidence>
<keyword evidence="7" id="KW-1185">Reference proteome</keyword>
<dbReference type="EMBL" id="VCIW01000020">
    <property type="protein sequence ID" value="TLS49580.1"/>
    <property type="molecule type" value="Genomic_DNA"/>
</dbReference>
<evidence type="ECO:0000256" key="3">
    <source>
        <dbReference type="ARBA" id="ARBA00022777"/>
    </source>
</evidence>
<comment type="similarity">
    <text evidence="1">Belongs to the FGGY kinase family.</text>
</comment>
<dbReference type="InterPro" id="IPR050406">
    <property type="entry name" value="FGGY_Carb_Kinase"/>
</dbReference>
<name>A0A5R9G646_9BACL</name>
<dbReference type="InterPro" id="IPR000577">
    <property type="entry name" value="Carb_kinase_FGGY"/>
</dbReference>
<dbReference type="InterPro" id="IPR018485">
    <property type="entry name" value="FGGY_C"/>
</dbReference>
<dbReference type="InterPro" id="IPR018484">
    <property type="entry name" value="FGGY_N"/>
</dbReference>
<dbReference type="Proteomes" id="UP000309676">
    <property type="component" value="Unassembled WGS sequence"/>
</dbReference>
<keyword evidence="2" id="KW-0808">Transferase</keyword>
<dbReference type="SUPFAM" id="SSF53067">
    <property type="entry name" value="Actin-like ATPase domain"/>
    <property type="match status" value="2"/>
</dbReference>
<sequence length="522" mass="55980">MKATEGRGGSVTERNGNIPCVASVDIGTQGTKAALLTRRGDILASAFVPSKLIRGSGGQVEQRPDDMLQEFVEAVAACAAKRPDAAVEAVALSGQMAGVMGIDARGEAATPYDSWLDTRCESQFDRIKALGEAAVIAETGCPITYAHGPKTLWWKRERPDAYRAIAKFVVPTAYVAGRLTDAKADDAYIDYTHLHFSGFADAAAGGWSASLLRELDVEPSKLPRVVSPWDRVGGLTARWADACGLREGTPVLAGCGDTAASTLGAGIVRPGMLFDVAGTASVLACCVDAYRPDTEHKTLMFARSVVPGLWAPLAYINGGGQCIAWFRDQLKSEAGGGPAFDDLNRGAEAWAPGCDGLHFVPHFGGRVCPNNALLRGAWAGLNWGHDKYAMYRSILESIAYEYQIYLDILADSLPGVRFDEVRVVGGGAKGATFNKIKANVLGVPYATLRESDTGHLGNLLIAGYALGWHDDFAGEADRLVAVRERFEPEADAVRAYLEPKRRYPALLEKIAELQSLLKERME</sequence>
<reference evidence="6 7" key="1">
    <citation type="submission" date="2019-05" db="EMBL/GenBank/DDBJ databases">
        <authorList>
            <person name="Narsing Rao M.P."/>
            <person name="Li W.J."/>
        </authorList>
    </citation>
    <scope>NUCLEOTIDE SEQUENCE [LARGE SCALE GENOMIC DNA]</scope>
    <source>
        <strain evidence="6 7">SYSU_K30003</strain>
    </source>
</reference>
<evidence type="ECO:0000259" key="4">
    <source>
        <dbReference type="Pfam" id="PF00370"/>
    </source>
</evidence>
<dbReference type="Pfam" id="PF00370">
    <property type="entry name" value="FGGY_N"/>
    <property type="match status" value="1"/>
</dbReference>
<accession>A0A5R9G646</accession>
<dbReference type="Pfam" id="PF02782">
    <property type="entry name" value="FGGY_C"/>
    <property type="match status" value="1"/>
</dbReference>
<dbReference type="PANTHER" id="PTHR43095">
    <property type="entry name" value="SUGAR KINASE"/>
    <property type="match status" value="1"/>
</dbReference>
<comment type="caution">
    <text evidence="6">The sequence shown here is derived from an EMBL/GenBank/DDBJ whole genome shotgun (WGS) entry which is preliminary data.</text>
</comment>
<feature type="domain" description="Carbohydrate kinase FGGY C-terminal" evidence="5">
    <location>
        <begin position="291"/>
        <end position="466"/>
    </location>
</feature>
<evidence type="ECO:0000313" key="6">
    <source>
        <dbReference type="EMBL" id="TLS49580.1"/>
    </source>
</evidence>
<dbReference type="AlphaFoldDB" id="A0A5R9G646"/>